<keyword evidence="3" id="KW-1185">Reference proteome</keyword>
<organism evidence="2 3">
    <name type="scientific">Nocardia fusca</name>
    <dbReference type="NCBI Taxonomy" id="941183"/>
    <lineage>
        <taxon>Bacteria</taxon>
        <taxon>Bacillati</taxon>
        <taxon>Actinomycetota</taxon>
        <taxon>Actinomycetes</taxon>
        <taxon>Mycobacteriales</taxon>
        <taxon>Nocardiaceae</taxon>
        <taxon>Nocardia</taxon>
    </lineage>
</organism>
<feature type="chain" id="PRO_5045060361" description="Ricin-type beta-trefoil lectin protein" evidence="1">
    <location>
        <begin position="28"/>
        <end position="216"/>
    </location>
</feature>
<sequence>MKSRRVCGGPLSLVALIAGLLVVTHSAATPDIESTGGAPRKRSPVPLIANGFPGGRFALRNEEARLCLASEPGRYYEFDGTWQQRVYTRRSDRASVTTDPGLEMRGCDGSVRQGWFFDSSGANTYSGAHNQLVNIVAEDSRGYFALSYGGTPSRGGTDARLVDSTSSLAVKWQMEDGYLFEQGYPKSVLTYLPATGALKMTPRGGPYQRWRLQATP</sequence>
<evidence type="ECO:0000313" key="3">
    <source>
        <dbReference type="Proteomes" id="UP001551658"/>
    </source>
</evidence>
<protein>
    <recommendedName>
        <fullName evidence="4">Ricin-type beta-trefoil lectin protein</fullName>
    </recommendedName>
</protein>
<reference evidence="2 3" key="1">
    <citation type="submission" date="2024-06" db="EMBL/GenBank/DDBJ databases">
        <title>The Natural Products Discovery Center: Release of the First 8490 Sequenced Strains for Exploring Actinobacteria Biosynthetic Diversity.</title>
        <authorList>
            <person name="Kalkreuter E."/>
            <person name="Kautsar S.A."/>
            <person name="Yang D."/>
            <person name="Bader C.D."/>
            <person name="Teijaro C.N."/>
            <person name="Fluegel L."/>
            <person name="Davis C.M."/>
            <person name="Simpson J.R."/>
            <person name="Lauterbach L."/>
            <person name="Steele A.D."/>
            <person name="Gui C."/>
            <person name="Meng S."/>
            <person name="Li G."/>
            <person name="Viehrig K."/>
            <person name="Ye F."/>
            <person name="Su P."/>
            <person name="Kiefer A.F."/>
            <person name="Nichols A."/>
            <person name="Cepeda A.J."/>
            <person name="Yan W."/>
            <person name="Fan B."/>
            <person name="Jiang Y."/>
            <person name="Adhikari A."/>
            <person name="Zheng C.-J."/>
            <person name="Schuster L."/>
            <person name="Cowan T.M."/>
            <person name="Smanski M.J."/>
            <person name="Chevrette M.G."/>
            <person name="De Carvalho L.P.S."/>
            <person name="Shen B."/>
        </authorList>
    </citation>
    <scope>NUCLEOTIDE SEQUENCE [LARGE SCALE GENOMIC DNA]</scope>
    <source>
        <strain evidence="2 3">NPDC050671</strain>
    </source>
</reference>
<dbReference type="RefSeq" id="WP_357984764.1">
    <property type="nucleotide sequence ID" value="NZ_JBFAIH010000020.1"/>
</dbReference>
<evidence type="ECO:0000256" key="1">
    <source>
        <dbReference type="SAM" id="SignalP"/>
    </source>
</evidence>
<proteinExistence type="predicted"/>
<accession>A0ABV3FFQ8</accession>
<evidence type="ECO:0008006" key="4">
    <source>
        <dbReference type="Google" id="ProtNLM"/>
    </source>
</evidence>
<comment type="caution">
    <text evidence="2">The sequence shown here is derived from an EMBL/GenBank/DDBJ whole genome shotgun (WGS) entry which is preliminary data.</text>
</comment>
<dbReference type="Proteomes" id="UP001551658">
    <property type="component" value="Unassembled WGS sequence"/>
</dbReference>
<dbReference type="EMBL" id="JBFAIH010000020">
    <property type="protein sequence ID" value="MEV0366569.1"/>
    <property type="molecule type" value="Genomic_DNA"/>
</dbReference>
<gene>
    <name evidence="2" type="ORF">AB0H72_28125</name>
</gene>
<evidence type="ECO:0000313" key="2">
    <source>
        <dbReference type="EMBL" id="MEV0366569.1"/>
    </source>
</evidence>
<keyword evidence="1" id="KW-0732">Signal</keyword>
<name>A0ABV3FFQ8_9NOCA</name>
<feature type="signal peptide" evidence="1">
    <location>
        <begin position="1"/>
        <end position="27"/>
    </location>
</feature>